<sequence length="271" mass="30797">MNSLIILSSIIFASSIEASEFWISAQIESVKWQEGCLTTALCTQPRFQIIEDLLPISERSSISWPVAEQLNQRQFVSYWPNGRVEDISISAQVIGVDRTYGFPRICDQTPAVRIFPEDIEIMDLDKEINLNNKTIHIKAKCFDAIITLQKHERCPWCQDPSEIEISNEIPQELIFSEKFSSAENLQISVVLLAMFAVLLSTAFAILLICYIKTKKSYSRKNQNMIINVQPKLIPYEQYTYSNSSRHPWSFTNSTSSTASTIPPPPSFPPPV</sequence>
<keyword evidence="2" id="KW-1133">Transmembrane helix</keyword>
<dbReference type="EMBL" id="CANHGI010000003">
    <property type="protein sequence ID" value="CAI5444833.1"/>
    <property type="molecule type" value="Genomic_DNA"/>
</dbReference>
<feature type="compositionally biased region" description="Pro residues" evidence="1">
    <location>
        <begin position="261"/>
        <end position="271"/>
    </location>
</feature>
<keyword evidence="6" id="KW-1185">Reference proteome</keyword>
<accession>A0A9P1MZV5</accession>
<dbReference type="AlphaFoldDB" id="A0A9P1MZV5"/>
<evidence type="ECO:0000313" key="5">
    <source>
        <dbReference type="EMBL" id="CAI5444833.1"/>
    </source>
</evidence>
<dbReference type="InterPro" id="IPR057569">
    <property type="entry name" value="C2_nem"/>
</dbReference>
<feature type="domain" description="C2" evidence="4">
    <location>
        <begin position="20"/>
        <end position="153"/>
    </location>
</feature>
<protein>
    <recommendedName>
        <fullName evidence="4">C2 domain-containing protein</fullName>
    </recommendedName>
</protein>
<keyword evidence="3" id="KW-0732">Signal</keyword>
<dbReference type="InterPro" id="IPR040426">
    <property type="entry name" value="C05B5.4-like"/>
</dbReference>
<feature type="chain" id="PRO_5040388094" description="C2 domain-containing protein" evidence="3">
    <location>
        <begin position="19"/>
        <end position="271"/>
    </location>
</feature>
<proteinExistence type="predicted"/>
<gene>
    <name evidence="5" type="ORF">CAMP_LOCUS7470</name>
</gene>
<evidence type="ECO:0000256" key="2">
    <source>
        <dbReference type="SAM" id="Phobius"/>
    </source>
</evidence>
<feature type="signal peptide" evidence="3">
    <location>
        <begin position="1"/>
        <end position="18"/>
    </location>
</feature>
<name>A0A9P1MZV5_9PELO</name>
<dbReference type="PANTHER" id="PTHR38626:SF1">
    <property type="entry name" value="PROTEIN CBG09928"/>
    <property type="match status" value="1"/>
</dbReference>
<dbReference type="Pfam" id="PF25330">
    <property type="entry name" value="C2_nem"/>
    <property type="match status" value="1"/>
</dbReference>
<feature type="compositionally biased region" description="Low complexity" evidence="1">
    <location>
        <begin position="251"/>
        <end position="260"/>
    </location>
</feature>
<organism evidence="5 6">
    <name type="scientific">Caenorhabditis angaria</name>
    <dbReference type="NCBI Taxonomy" id="860376"/>
    <lineage>
        <taxon>Eukaryota</taxon>
        <taxon>Metazoa</taxon>
        <taxon>Ecdysozoa</taxon>
        <taxon>Nematoda</taxon>
        <taxon>Chromadorea</taxon>
        <taxon>Rhabditida</taxon>
        <taxon>Rhabditina</taxon>
        <taxon>Rhabditomorpha</taxon>
        <taxon>Rhabditoidea</taxon>
        <taxon>Rhabditidae</taxon>
        <taxon>Peloderinae</taxon>
        <taxon>Caenorhabditis</taxon>
    </lineage>
</organism>
<keyword evidence="2" id="KW-0812">Transmembrane</keyword>
<dbReference type="PANTHER" id="PTHR38626">
    <property type="entry name" value="SKN-1 DEPENDENT ZYGOTIC TRANSCRIPT-RELATED"/>
    <property type="match status" value="1"/>
</dbReference>
<evidence type="ECO:0000256" key="3">
    <source>
        <dbReference type="SAM" id="SignalP"/>
    </source>
</evidence>
<feature type="region of interest" description="Disordered" evidence="1">
    <location>
        <begin position="251"/>
        <end position="271"/>
    </location>
</feature>
<dbReference type="Proteomes" id="UP001152747">
    <property type="component" value="Unassembled WGS sequence"/>
</dbReference>
<dbReference type="OrthoDB" id="5862752at2759"/>
<keyword evidence="2" id="KW-0472">Membrane</keyword>
<feature type="transmembrane region" description="Helical" evidence="2">
    <location>
        <begin position="187"/>
        <end position="211"/>
    </location>
</feature>
<evidence type="ECO:0000259" key="4">
    <source>
        <dbReference type="Pfam" id="PF25330"/>
    </source>
</evidence>
<evidence type="ECO:0000256" key="1">
    <source>
        <dbReference type="SAM" id="MobiDB-lite"/>
    </source>
</evidence>
<comment type="caution">
    <text evidence="5">The sequence shown here is derived from an EMBL/GenBank/DDBJ whole genome shotgun (WGS) entry which is preliminary data.</text>
</comment>
<reference evidence="5" key="1">
    <citation type="submission" date="2022-11" db="EMBL/GenBank/DDBJ databases">
        <authorList>
            <person name="Kikuchi T."/>
        </authorList>
    </citation>
    <scope>NUCLEOTIDE SEQUENCE</scope>
    <source>
        <strain evidence="5">PS1010</strain>
    </source>
</reference>
<evidence type="ECO:0000313" key="6">
    <source>
        <dbReference type="Proteomes" id="UP001152747"/>
    </source>
</evidence>